<protein>
    <submittedName>
        <fullName evidence="7">Uncharacterized protein</fullName>
    </submittedName>
</protein>
<dbReference type="Gene3D" id="4.10.60.10">
    <property type="entry name" value="Zinc finger, CCHC-type"/>
    <property type="match status" value="2"/>
</dbReference>
<evidence type="ECO:0000256" key="4">
    <source>
        <dbReference type="PROSITE-ProRule" id="PRU00047"/>
    </source>
</evidence>
<dbReference type="InterPro" id="IPR001878">
    <property type="entry name" value="Znf_CCHC"/>
</dbReference>
<evidence type="ECO:0000313" key="7">
    <source>
        <dbReference type="EMBL" id="EEF41830.1"/>
    </source>
</evidence>
<dbReference type="OMA" id="YNNNESP"/>
<evidence type="ECO:0000256" key="3">
    <source>
        <dbReference type="ARBA" id="ARBA00022833"/>
    </source>
</evidence>
<dbReference type="InterPro" id="IPR010666">
    <property type="entry name" value="Znf_GRF"/>
</dbReference>
<reference evidence="8" key="1">
    <citation type="journal article" date="2010" name="Nat. Biotechnol.">
        <title>Draft genome sequence of the oilseed species Ricinus communis.</title>
        <authorList>
            <person name="Chan A.P."/>
            <person name="Crabtree J."/>
            <person name="Zhao Q."/>
            <person name="Lorenzi H."/>
            <person name="Orvis J."/>
            <person name="Puiu D."/>
            <person name="Melake-Berhan A."/>
            <person name="Jones K.M."/>
            <person name="Redman J."/>
            <person name="Chen G."/>
            <person name="Cahoon E.B."/>
            <person name="Gedil M."/>
            <person name="Stanke M."/>
            <person name="Haas B.J."/>
            <person name="Wortman J.R."/>
            <person name="Fraser-Liggett C.M."/>
            <person name="Ravel J."/>
            <person name="Rabinowicz P.D."/>
        </authorList>
    </citation>
    <scope>NUCLEOTIDE SEQUENCE [LARGE SCALE GENOMIC DNA]</scope>
    <source>
        <strain evidence="8">cv. Hale</strain>
    </source>
</reference>
<dbReference type="InterPro" id="IPR036875">
    <property type="entry name" value="Znf_CCHC_sf"/>
</dbReference>
<sequence>MIEIEEDDDIFLSQVAEAEAKALSNKWRRVNSIDSANGEEKKRKHEEVSEGVYMAALRGSNSLRWQQLSNANSSKRCNVKPFDPLPQYNNNESPFHGGGGVDLDEKSCPCGLGNCVVLTANTERNQGRKFYRCPFRQENGGCGFFEWCDGASNSKANRIYASDVPCPCGAGFCLILTAKTGKNIGQQFYRCPANQGSSCSFFKWCNDTVIAAGAQPASVLNVSSTNDLSKKSNSVRTASSCFKCGNEGHWAEDCPSHSSPQSRVPADSRARTAASCFPADAEARTAAASSTCYKCGTPGHWARNCTSGQYN</sequence>
<dbReference type="GO" id="GO:0003676">
    <property type="term" value="F:nucleic acid binding"/>
    <property type="evidence" value="ECO:0007669"/>
    <property type="project" value="InterPro"/>
</dbReference>
<evidence type="ECO:0000256" key="2">
    <source>
        <dbReference type="ARBA" id="ARBA00022771"/>
    </source>
</evidence>
<dbReference type="EMBL" id="EQ973859">
    <property type="protein sequence ID" value="EEF41830.1"/>
    <property type="molecule type" value="Genomic_DNA"/>
</dbReference>
<dbReference type="STRING" id="3988.B9S3M8"/>
<evidence type="ECO:0000256" key="1">
    <source>
        <dbReference type="ARBA" id="ARBA00022723"/>
    </source>
</evidence>
<accession>B9S3M8</accession>
<keyword evidence="2 4" id="KW-0863">Zinc-finger</keyword>
<organism evidence="7 8">
    <name type="scientific">Ricinus communis</name>
    <name type="common">Castor bean</name>
    <dbReference type="NCBI Taxonomy" id="3988"/>
    <lineage>
        <taxon>Eukaryota</taxon>
        <taxon>Viridiplantae</taxon>
        <taxon>Streptophyta</taxon>
        <taxon>Embryophyta</taxon>
        <taxon>Tracheophyta</taxon>
        <taxon>Spermatophyta</taxon>
        <taxon>Magnoliopsida</taxon>
        <taxon>eudicotyledons</taxon>
        <taxon>Gunneridae</taxon>
        <taxon>Pentapetalae</taxon>
        <taxon>rosids</taxon>
        <taxon>fabids</taxon>
        <taxon>Malpighiales</taxon>
        <taxon>Euphorbiaceae</taxon>
        <taxon>Acalyphoideae</taxon>
        <taxon>Acalypheae</taxon>
        <taxon>Ricinus</taxon>
    </lineage>
</organism>
<dbReference type="KEGG" id="rcu:8270538"/>
<dbReference type="PROSITE" id="PS51999">
    <property type="entry name" value="ZF_GRF"/>
    <property type="match status" value="2"/>
</dbReference>
<dbReference type="SUPFAM" id="SSF57756">
    <property type="entry name" value="Retrovirus zinc finger-like domains"/>
    <property type="match status" value="1"/>
</dbReference>
<dbReference type="AlphaFoldDB" id="B9S3M8"/>
<feature type="domain" description="GRF-type" evidence="6">
    <location>
        <begin position="108"/>
        <end position="151"/>
    </location>
</feature>
<feature type="domain" description="GRF-type" evidence="6">
    <location>
        <begin position="166"/>
        <end position="208"/>
    </location>
</feature>
<name>B9S3M8_RICCO</name>
<dbReference type="Pfam" id="PF06839">
    <property type="entry name" value="Zn_ribbon_GRF"/>
    <property type="match status" value="2"/>
</dbReference>
<proteinExistence type="predicted"/>
<dbReference type="Proteomes" id="UP000008311">
    <property type="component" value="Unassembled WGS sequence"/>
</dbReference>
<feature type="domain" description="CCHC-type" evidence="5">
    <location>
        <begin position="292"/>
        <end position="307"/>
    </location>
</feature>
<dbReference type="Pfam" id="PF00098">
    <property type="entry name" value="zf-CCHC"/>
    <property type="match status" value="2"/>
</dbReference>
<evidence type="ECO:0000259" key="5">
    <source>
        <dbReference type="PROSITE" id="PS50158"/>
    </source>
</evidence>
<dbReference type="PANTHER" id="PTHR33680:SF1">
    <property type="entry name" value="OS05G0489500 PROTEIN"/>
    <property type="match status" value="1"/>
</dbReference>
<keyword evidence="1" id="KW-0479">Metal-binding</keyword>
<keyword evidence="8" id="KW-1185">Reference proteome</keyword>
<dbReference type="PANTHER" id="PTHR33680">
    <property type="entry name" value="OS07G0190500 PROTEIN"/>
    <property type="match status" value="1"/>
</dbReference>
<evidence type="ECO:0000259" key="6">
    <source>
        <dbReference type="PROSITE" id="PS51999"/>
    </source>
</evidence>
<evidence type="ECO:0000313" key="8">
    <source>
        <dbReference type="Proteomes" id="UP000008311"/>
    </source>
</evidence>
<dbReference type="OrthoDB" id="842629at2759"/>
<feature type="domain" description="CCHC-type" evidence="5">
    <location>
        <begin position="241"/>
        <end position="256"/>
    </location>
</feature>
<keyword evidence="3" id="KW-0862">Zinc</keyword>
<dbReference type="PROSITE" id="PS50158">
    <property type="entry name" value="ZF_CCHC"/>
    <property type="match status" value="2"/>
</dbReference>
<gene>
    <name evidence="7" type="ORF">RCOM_0673560</name>
</gene>
<dbReference type="InParanoid" id="B9S3M8"/>
<dbReference type="GO" id="GO:0008270">
    <property type="term" value="F:zinc ion binding"/>
    <property type="evidence" value="ECO:0007669"/>
    <property type="project" value="UniProtKB-KW"/>
</dbReference>
<dbReference type="FunCoup" id="B9S3M8">
    <property type="interactions" value="91"/>
</dbReference>
<dbReference type="SMART" id="SM00343">
    <property type="entry name" value="ZnF_C2HC"/>
    <property type="match status" value="2"/>
</dbReference>
<dbReference type="eggNOG" id="KOG4400">
    <property type="taxonomic scope" value="Eukaryota"/>
</dbReference>